<dbReference type="AlphaFoldDB" id="A0A1M6DG91"/>
<sequence length="255" mass="29493">MLKKVFGYQRLLLNSILFNSSKIKNQHKLMIYYFIFIIMAFMNYVLFFGKAASLNTFFYIALPVTTVCLINNIINNGERFFESVPVSRKFIVFNMFLFSIVLTAILYLLLNIFGIAFVWLLVGIMYMFFPSHIDKTPPEITNQIINTTKSNILMLIVVILILFVGTSIAFIKRWKTRAGYFTLFSALGYGLLFILKINMPISPTTQKIEFFESFSIMPSANTILLILALVAALVWYISIAFAYKIYCRKNFISNY</sequence>
<reference evidence="2 3" key="1">
    <citation type="submission" date="2016-11" db="EMBL/GenBank/DDBJ databases">
        <authorList>
            <person name="Jaros S."/>
            <person name="Januszkiewicz K."/>
            <person name="Wedrychowicz H."/>
        </authorList>
    </citation>
    <scope>NUCLEOTIDE SEQUENCE [LARGE SCALE GENOMIC DNA]</scope>
    <source>
        <strain evidence="2 3">DSM 21864</strain>
    </source>
</reference>
<dbReference type="RefSeq" id="WP_073005010.1">
    <property type="nucleotide sequence ID" value="NZ_FQZO01000001.1"/>
</dbReference>
<proteinExistence type="predicted"/>
<keyword evidence="1" id="KW-1133">Transmembrane helix</keyword>
<evidence type="ECO:0008006" key="4">
    <source>
        <dbReference type="Google" id="ProtNLM"/>
    </source>
</evidence>
<feature type="transmembrane region" description="Helical" evidence="1">
    <location>
        <begin position="152"/>
        <end position="171"/>
    </location>
</feature>
<feature type="transmembrane region" description="Helical" evidence="1">
    <location>
        <begin position="178"/>
        <end position="199"/>
    </location>
</feature>
<keyword evidence="3" id="KW-1185">Reference proteome</keyword>
<name>A0A1M6DG91_9CLOT</name>
<organism evidence="2 3">
    <name type="scientific">Clostridium amylolyticum</name>
    <dbReference type="NCBI Taxonomy" id="1121298"/>
    <lineage>
        <taxon>Bacteria</taxon>
        <taxon>Bacillati</taxon>
        <taxon>Bacillota</taxon>
        <taxon>Clostridia</taxon>
        <taxon>Eubacteriales</taxon>
        <taxon>Clostridiaceae</taxon>
        <taxon>Clostridium</taxon>
    </lineage>
</organism>
<dbReference type="EMBL" id="FQZO01000001">
    <property type="protein sequence ID" value="SHI72286.1"/>
    <property type="molecule type" value="Genomic_DNA"/>
</dbReference>
<accession>A0A1M6DG91</accession>
<gene>
    <name evidence="2" type="ORF">SAMN05444401_1462</name>
</gene>
<dbReference type="Proteomes" id="UP000184080">
    <property type="component" value="Unassembled WGS sequence"/>
</dbReference>
<dbReference type="OrthoDB" id="1911313at2"/>
<feature type="transmembrane region" description="Helical" evidence="1">
    <location>
        <begin position="54"/>
        <end position="74"/>
    </location>
</feature>
<dbReference type="STRING" id="1121298.SAMN05444401_1462"/>
<feature type="transmembrane region" description="Helical" evidence="1">
    <location>
        <begin position="219"/>
        <end position="243"/>
    </location>
</feature>
<evidence type="ECO:0000256" key="1">
    <source>
        <dbReference type="SAM" id="Phobius"/>
    </source>
</evidence>
<keyword evidence="1" id="KW-0812">Transmembrane</keyword>
<protein>
    <recommendedName>
        <fullName evidence="4">ABC-2 family transporter protein</fullName>
    </recommendedName>
</protein>
<feature type="transmembrane region" description="Helical" evidence="1">
    <location>
        <begin position="95"/>
        <end position="128"/>
    </location>
</feature>
<feature type="transmembrane region" description="Helical" evidence="1">
    <location>
        <begin position="29"/>
        <end position="48"/>
    </location>
</feature>
<evidence type="ECO:0000313" key="3">
    <source>
        <dbReference type="Proteomes" id="UP000184080"/>
    </source>
</evidence>
<keyword evidence="1" id="KW-0472">Membrane</keyword>
<evidence type="ECO:0000313" key="2">
    <source>
        <dbReference type="EMBL" id="SHI72286.1"/>
    </source>
</evidence>